<reference evidence="1" key="2">
    <citation type="journal article" date="2024" name="Plant">
        <title>Genomic evolution and insights into agronomic trait innovations of Sesamum species.</title>
        <authorList>
            <person name="Miao H."/>
            <person name="Wang L."/>
            <person name="Qu L."/>
            <person name="Liu H."/>
            <person name="Sun Y."/>
            <person name="Le M."/>
            <person name="Wang Q."/>
            <person name="Wei S."/>
            <person name="Zheng Y."/>
            <person name="Lin W."/>
            <person name="Duan Y."/>
            <person name="Cao H."/>
            <person name="Xiong S."/>
            <person name="Wang X."/>
            <person name="Wei L."/>
            <person name="Li C."/>
            <person name="Ma Q."/>
            <person name="Ju M."/>
            <person name="Zhao R."/>
            <person name="Li G."/>
            <person name="Mu C."/>
            <person name="Tian Q."/>
            <person name="Mei H."/>
            <person name="Zhang T."/>
            <person name="Gao T."/>
            <person name="Zhang H."/>
        </authorList>
    </citation>
    <scope>NUCLEOTIDE SEQUENCE</scope>
    <source>
        <strain evidence="1">G02</strain>
    </source>
</reference>
<gene>
    <name evidence="1" type="ORF">Sradi_0558000</name>
</gene>
<proteinExistence type="predicted"/>
<evidence type="ECO:0000313" key="1">
    <source>
        <dbReference type="EMBL" id="KAL0429320.1"/>
    </source>
</evidence>
<name>A0AAW2VKG7_SESRA</name>
<dbReference type="AlphaFoldDB" id="A0AAW2VKG7"/>
<sequence>MAVTLRPLALTVMLLRHLDPPLYYPVDSATTGVSSEWYFLSHSDGPPPSPPFSKLLRVRTAFVVPERGANTCKWYRAPQLYSNPSRFPGYIALEVAFYPLFCHSACKIEVWPLRNKLQEGAEEVQRRSVFSSCLRTYLKQ</sequence>
<comment type="caution">
    <text evidence="1">The sequence shown here is derived from an EMBL/GenBank/DDBJ whole genome shotgun (WGS) entry which is preliminary data.</text>
</comment>
<organism evidence="1">
    <name type="scientific">Sesamum radiatum</name>
    <name type="common">Black benniseed</name>
    <dbReference type="NCBI Taxonomy" id="300843"/>
    <lineage>
        <taxon>Eukaryota</taxon>
        <taxon>Viridiplantae</taxon>
        <taxon>Streptophyta</taxon>
        <taxon>Embryophyta</taxon>
        <taxon>Tracheophyta</taxon>
        <taxon>Spermatophyta</taxon>
        <taxon>Magnoliopsida</taxon>
        <taxon>eudicotyledons</taxon>
        <taxon>Gunneridae</taxon>
        <taxon>Pentapetalae</taxon>
        <taxon>asterids</taxon>
        <taxon>lamiids</taxon>
        <taxon>Lamiales</taxon>
        <taxon>Pedaliaceae</taxon>
        <taxon>Sesamum</taxon>
    </lineage>
</organism>
<protein>
    <submittedName>
        <fullName evidence="1">Uncharacterized protein</fullName>
    </submittedName>
</protein>
<reference evidence="1" key="1">
    <citation type="submission" date="2020-06" db="EMBL/GenBank/DDBJ databases">
        <authorList>
            <person name="Li T."/>
            <person name="Hu X."/>
            <person name="Zhang T."/>
            <person name="Song X."/>
            <person name="Zhang H."/>
            <person name="Dai N."/>
            <person name="Sheng W."/>
            <person name="Hou X."/>
            <person name="Wei L."/>
        </authorList>
    </citation>
    <scope>NUCLEOTIDE SEQUENCE</scope>
    <source>
        <strain evidence="1">G02</strain>
        <tissue evidence="1">Leaf</tissue>
    </source>
</reference>
<dbReference type="EMBL" id="JACGWJ010000003">
    <property type="protein sequence ID" value="KAL0429320.1"/>
    <property type="molecule type" value="Genomic_DNA"/>
</dbReference>
<accession>A0AAW2VKG7</accession>